<evidence type="ECO:0000259" key="2">
    <source>
        <dbReference type="Pfam" id="PF12275"/>
    </source>
</evidence>
<dbReference type="RefSeq" id="WP_309388314.1">
    <property type="nucleotide sequence ID" value="NZ_JADBEO010000002.1"/>
</dbReference>
<sequence length="432" mass="46964">MTGRTDETFPDAAGGATPRRVAAALREIEGGLDPKEAAFRLGVSDEDFLRLARTVSERRKAKRIAQIPLVFHDIDPDAEKMIREDVSAIAAIGDGESLWIGADEGASLERLTARRDETGRVLAYEEHVRFDLHAFFDFPNGTAEEADVEGLAIADGFLWVVGSHSLKRKKPKPDDTPEQALATLTQVKREANRFLLGRIPLVASDRPGAPTLARKAPAVDGGKRKRRAGAVKMSKDGSTLSKRLARDAHLGPFMRIPSKDNGLDVEGMAVVGDRVFLGLRGPVLRGWATVLELRFKARKDGRLKLKRFGDGDLIRRHFLDLDGLGTRSMLVDGLDLILLAGPTMDLDGPVRLYRWRGALGAQSSTVAPRADVERILDLPFGEGDDHAEGATLLSLVAGEAKRLVVAYDTPARKRLVKGGGVLADVFEAPEPL</sequence>
<evidence type="ECO:0000313" key="3">
    <source>
        <dbReference type="EMBL" id="MDR4305266.1"/>
    </source>
</evidence>
<gene>
    <name evidence="3" type="ORF">IHQ68_01330</name>
</gene>
<feature type="region of interest" description="Disordered" evidence="1">
    <location>
        <begin position="210"/>
        <end position="230"/>
    </location>
</feature>
<comment type="caution">
    <text evidence="3">The sequence shown here is derived from an EMBL/GenBank/DDBJ whole genome shotgun (WGS) entry which is preliminary data.</text>
</comment>
<evidence type="ECO:0000256" key="1">
    <source>
        <dbReference type="SAM" id="MobiDB-lite"/>
    </source>
</evidence>
<organism evidence="3 4">
    <name type="scientific">Chelatococcus sambhunathii</name>
    <dbReference type="NCBI Taxonomy" id="363953"/>
    <lineage>
        <taxon>Bacteria</taxon>
        <taxon>Pseudomonadati</taxon>
        <taxon>Pseudomonadota</taxon>
        <taxon>Alphaproteobacteria</taxon>
        <taxon>Hyphomicrobiales</taxon>
        <taxon>Chelatococcaceae</taxon>
        <taxon>Chelatococcus</taxon>
    </lineage>
</organism>
<feature type="domain" description="DUF3616" evidence="2">
    <location>
        <begin position="85"/>
        <end position="424"/>
    </location>
</feature>
<dbReference type="InterPro" id="IPR022060">
    <property type="entry name" value="DUF3616"/>
</dbReference>
<name>A0ABU1DAY6_9HYPH</name>
<dbReference type="Pfam" id="PF12275">
    <property type="entry name" value="DUF3616"/>
    <property type="match status" value="1"/>
</dbReference>
<evidence type="ECO:0000313" key="4">
    <source>
        <dbReference type="Proteomes" id="UP001181622"/>
    </source>
</evidence>
<dbReference type="Proteomes" id="UP001181622">
    <property type="component" value="Unassembled WGS sequence"/>
</dbReference>
<dbReference type="EMBL" id="JADBEO010000002">
    <property type="protein sequence ID" value="MDR4305266.1"/>
    <property type="molecule type" value="Genomic_DNA"/>
</dbReference>
<protein>
    <submittedName>
        <fullName evidence="3">DUF3616 domain-containing protein</fullName>
    </submittedName>
</protein>
<accession>A0ABU1DAY6</accession>
<proteinExistence type="predicted"/>
<reference evidence="3" key="1">
    <citation type="submission" date="2020-10" db="EMBL/GenBank/DDBJ databases">
        <authorList>
            <person name="Abbas A."/>
            <person name="Razzaq R."/>
            <person name="Waqas M."/>
            <person name="Abbas N."/>
            <person name="Nielsen T.K."/>
            <person name="Hansen L.H."/>
            <person name="Hussain S."/>
            <person name="Shahid M."/>
        </authorList>
    </citation>
    <scope>NUCLEOTIDE SEQUENCE</scope>
    <source>
        <strain evidence="3">S14</strain>
    </source>
</reference>
<keyword evidence="4" id="KW-1185">Reference proteome</keyword>